<keyword evidence="2" id="KW-1185">Reference proteome</keyword>
<evidence type="ECO:0000313" key="1">
    <source>
        <dbReference type="EMBL" id="NYJ01923.1"/>
    </source>
</evidence>
<evidence type="ECO:0000313" key="2">
    <source>
        <dbReference type="Proteomes" id="UP000530424"/>
    </source>
</evidence>
<reference evidence="1 2" key="1">
    <citation type="submission" date="2020-07" db="EMBL/GenBank/DDBJ databases">
        <title>Sequencing the genomes of 1000 actinobacteria strains.</title>
        <authorList>
            <person name="Klenk H.-P."/>
        </authorList>
    </citation>
    <scope>NUCLEOTIDE SEQUENCE [LARGE SCALE GENOMIC DNA]</scope>
    <source>
        <strain evidence="1 2">DSM 103833</strain>
    </source>
</reference>
<dbReference type="AlphaFoldDB" id="A0A853C6U3"/>
<accession>A0A853C6U3</accession>
<gene>
    <name evidence="1" type="ORF">HNR19_002621</name>
</gene>
<dbReference type="RefSeq" id="WP_179668348.1">
    <property type="nucleotide sequence ID" value="NZ_JACCFP010000001.1"/>
</dbReference>
<proteinExistence type="predicted"/>
<name>A0A853C6U3_9ACTN</name>
<dbReference type="Proteomes" id="UP000530424">
    <property type="component" value="Unassembled WGS sequence"/>
</dbReference>
<organism evidence="1 2">
    <name type="scientific">Nocardioides thalensis</name>
    <dbReference type="NCBI Taxonomy" id="1914755"/>
    <lineage>
        <taxon>Bacteria</taxon>
        <taxon>Bacillati</taxon>
        <taxon>Actinomycetota</taxon>
        <taxon>Actinomycetes</taxon>
        <taxon>Propionibacteriales</taxon>
        <taxon>Nocardioidaceae</taxon>
        <taxon>Nocardioides</taxon>
    </lineage>
</organism>
<protein>
    <submittedName>
        <fullName evidence="1">Uncharacterized protein</fullName>
    </submittedName>
</protein>
<comment type="caution">
    <text evidence="1">The sequence shown here is derived from an EMBL/GenBank/DDBJ whole genome shotgun (WGS) entry which is preliminary data.</text>
</comment>
<sequence length="47" mass="5315">MHATSPYVAQVIAAQRQEELVRASAERRLARRLSRRTPRANRAAADL</sequence>
<dbReference type="EMBL" id="JACCFP010000001">
    <property type="protein sequence ID" value="NYJ01923.1"/>
    <property type="molecule type" value="Genomic_DNA"/>
</dbReference>